<dbReference type="FunFam" id="3.40.50.300:FF:000016">
    <property type="entry name" value="Oligopeptide ABC transporter ATP-binding component"/>
    <property type="match status" value="1"/>
</dbReference>
<proteinExistence type="predicted"/>
<dbReference type="PROSITE" id="PS50893">
    <property type="entry name" value="ABC_TRANSPORTER_2"/>
    <property type="match status" value="1"/>
</dbReference>
<dbReference type="EMBL" id="VSSQ01010081">
    <property type="protein sequence ID" value="MPM43381.1"/>
    <property type="molecule type" value="Genomic_DNA"/>
</dbReference>
<keyword evidence="2" id="KW-0813">Transport</keyword>
<keyword evidence="6" id="KW-0472">Membrane</keyword>
<evidence type="ECO:0000256" key="6">
    <source>
        <dbReference type="ARBA" id="ARBA00023136"/>
    </source>
</evidence>
<dbReference type="InterPro" id="IPR050388">
    <property type="entry name" value="ABC_Ni/Peptide_Import"/>
</dbReference>
<dbReference type="InterPro" id="IPR003593">
    <property type="entry name" value="AAA+_ATPase"/>
</dbReference>
<organism evidence="8">
    <name type="scientific">bioreactor metagenome</name>
    <dbReference type="NCBI Taxonomy" id="1076179"/>
    <lineage>
        <taxon>unclassified sequences</taxon>
        <taxon>metagenomes</taxon>
        <taxon>ecological metagenomes</taxon>
    </lineage>
</organism>
<keyword evidence="5 8" id="KW-0067">ATP-binding</keyword>
<gene>
    <name evidence="8" type="primary">oppD_53</name>
    <name evidence="8" type="ORF">SDC9_90054</name>
</gene>
<protein>
    <submittedName>
        <fullName evidence="8">Oligopeptide transport ATP-binding protein OppD</fullName>
    </submittedName>
</protein>
<dbReference type="SUPFAM" id="SSF52540">
    <property type="entry name" value="P-loop containing nucleoside triphosphate hydrolases"/>
    <property type="match status" value="1"/>
</dbReference>
<dbReference type="InterPro" id="IPR013563">
    <property type="entry name" value="Oligopep_ABC_C"/>
</dbReference>
<evidence type="ECO:0000259" key="7">
    <source>
        <dbReference type="PROSITE" id="PS50893"/>
    </source>
</evidence>
<dbReference type="GO" id="GO:0005524">
    <property type="term" value="F:ATP binding"/>
    <property type="evidence" value="ECO:0007669"/>
    <property type="project" value="UniProtKB-KW"/>
</dbReference>
<dbReference type="GO" id="GO:0015833">
    <property type="term" value="P:peptide transport"/>
    <property type="evidence" value="ECO:0007669"/>
    <property type="project" value="InterPro"/>
</dbReference>
<dbReference type="PANTHER" id="PTHR43297">
    <property type="entry name" value="OLIGOPEPTIDE TRANSPORT ATP-BINDING PROTEIN APPD"/>
    <property type="match status" value="1"/>
</dbReference>
<evidence type="ECO:0000256" key="4">
    <source>
        <dbReference type="ARBA" id="ARBA00022741"/>
    </source>
</evidence>
<evidence type="ECO:0000313" key="8">
    <source>
        <dbReference type="EMBL" id="MPM43381.1"/>
    </source>
</evidence>
<keyword evidence="3" id="KW-1003">Cell membrane</keyword>
<dbReference type="Pfam" id="PF00005">
    <property type="entry name" value="ABC_tran"/>
    <property type="match status" value="1"/>
</dbReference>
<feature type="domain" description="ABC transporter" evidence="7">
    <location>
        <begin position="5"/>
        <end position="256"/>
    </location>
</feature>
<dbReference type="AlphaFoldDB" id="A0A644ZU13"/>
<evidence type="ECO:0000256" key="2">
    <source>
        <dbReference type="ARBA" id="ARBA00022448"/>
    </source>
</evidence>
<dbReference type="SMART" id="SM00382">
    <property type="entry name" value="AAA"/>
    <property type="match status" value="1"/>
</dbReference>
<comment type="subcellular location">
    <subcellularLocation>
        <location evidence="1">Cell membrane</location>
        <topology evidence="1">Peripheral membrane protein</topology>
    </subcellularLocation>
</comment>
<accession>A0A644ZU13</accession>
<keyword evidence="4" id="KW-0547">Nucleotide-binding</keyword>
<dbReference type="PANTHER" id="PTHR43297:SF2">
    <property type="entry name" value="DIPEPTIDE TRANSPORT ATP-BINDING PROTEIN DPPD"/>
    <property type="match status" value="1"/>
</dbReference>
<dbReference type="InterPro" id="IPR017871">
    <property type="entry name" value="ABC_transporter-like_CS"/>
</dbReference>
<comment type="caution">
    <text evidence="8">The sequence shown here is derived from an EMBL/GenBank/DDBJ whole genome shotgun (WGS) entry which is preliminary data.</text>
</comment>
<evidence type="ECO:0000256" key="1">
    <source>
        <dbReference type="ARBA" id="ARBA00004202"/>
    </source>
</evidence>
<dbReference type="InterPro" id="IPR027417">
    <property type="entry name" value="P-loop_NTPase"/>
</dbReference>
<dbReference type="Pfam" id="PF08352">
    <property type="entry name" value="oligo_HPY"/>
    <property type="match status" value="1"/>
</dbReference>
<evidence type="ECO:0000256" key="5">
    <source>
        <dbReference type="ARBA" id="ARBA00022840"/>
    </source>
</evidence>
<dbReference type="PROSITE" id="PS00211">
    <property type="entry name" value="ABC_TRANSPORTER_1"/>
    <property type="match status" value="1"/>
</dbReference>
<sequence>MKTILEVKDLSVQFRTEEGSFHAIEHVSFSVEEQKTLAIVGESGSGKSVTSLAIMQLIAENGKITDGEIFIEGQDILKLTRKEVQQSILGKKISMIFQEPMTALNPVIKIGDQITESILEHQQVSKKEARQIALDTLKQVGIPSPEERIKQYPHQLSGGMRQRVMIAMGLVTRPKIMIADEPTTALDVTIEAQILNLLEELKKKFKTSILFVTHDLNIVADIADDVLVMYCGEVIEKGPVADIFESPKHPYTKGLLATMPSLDQTKSVLPTIKGSVPNISKRPSGCHFHPRCEYATDRCRKEKPKTYVEGAHHVQCFLYAPKEGTKHA</sequence>
<reference evidence="8" key="1">
    <citation type="submission" date="2019-08" db="EMBL/GenBank/DDBJ databases">
        <authorList>
            <person name="Kucharzyk K."/>
            <person name="Murdoch R.W."/>
            <person name="Higgins S."/>
            <person name="Loffler F."/>
        </authorList>
    </citation>
    <scope>NUCLEOTIDE SEQUENCE</scope>
</reference>
<dbReference type="Gene3D" id="3.40.50.300">
    <property type="entry name" value="P-loop containing nucleotide triphosphate hydrolases"/>
    <property type="match status" value="1"/>
</dbReference>
<dbReference type="GO" id="GO:0005886">
    <property type="term" value="C:plasma membrane"/>
    <property type="evidence" value="ECO:0007669"/>
    <property type="project" value="UniProtKB-SubCell"/>
</dbReference>
<dbReference type="InterPro" id="IPR003439">
    <property type="entry name" value="ABC_transporter-like_ATP-bd"/>
</dbReference>
<dbReference type="GO" id="GO:0016887">
    <property type="term" value="F:ATP hydrolysis activity"/>
    <property type="evidence" value="ECO:0007669"/>
    <property type="project" value="InterPro"/>
</dbReference>
<name>A0A644ZU13_9ZZZZ</name>
<dbReference type="NCBIfam" id="TIGR01727">
    <property type="entry name" value="oligo_HPY"/>
    <property type="match status" value="1"/>
</dbReference>
<dbReference type="CDD" id="cd03257">
    <property type="entry name" value="ABC_NikE_OppD_transporters"/>
    <property type="match status" value="1"/>
</dbReference>
<evidence type="ECO:0000256" key="3">
    <source>
        <dbReference type="ARBA" id="ARBA00022475"/>
    </source>
</evidence>